<reference evidence="4" key="2">
    <citation type="submission" date="2022-01" db="EMBL/GenBank/DDBJ databases">
        <authorList>
            <person name="Yamashiro T."/>
            <person name="Shiraishi A."/>
            <person name="Satake H."/>
            <person name="Nakayama K."/>
        </authorList>
    </citation>
    <scope>NUCLEOTIDE SEQUENCE</scope>
</reference>
<gene>
    <name evidence="4" type="ORF">Tco_0841310</name>
</gene>
<keyword evidence="1" id="KW-0862">Zinc</keyword>
<evidence type="ECO:0000256" key="1">
    <source>
        <dbReference type="PROSITE-ProRule" id="PRU00047"/>
    </source>
</evidence>
<feature type="region of interest" description="Disordered" evidence="2">
    <location>
        <begin position="155"/>
        <end position="178"/>
    </location>
</feature>
<keyword evidence="4" id="KW-0695">RNA-directed DNA polymerase</keyword>
<keyword evidence="5" id="KW-1185">Reference proteome</keyword>
<dbReference type="Pfam" id="PF08284">
    <property type="entry name" value="RVP_2"/>
    <property type="match status" value="2"/>
</dbReference>
<dbReference type="PANTHER" id="PTHR24559">
    <property type="entry name" value="TRANSPOSON TY3-I GAG-POL POLYPROTEIN"/>
    <property type="match status" value="1"/>
</dbReference>
<dbReference type="SMART" id="SM00343">
    <property type="entry name" value="ZnF_C2HC"/>
    <property type="match status" value="2"/>
</dbReference>
<dbReference type="PROSITE" id="PS50158">
    <property type="entry name" value="ZF_CCHC"/>
    <property type="match status" value="1"/>
</dbReference>
<dbReference type="EMBL" id="BQNB010012702">
    <property type="protein sequence ID" value="GJT06848.1"/>
    <property type="molecule type" value="Genomic_DNA"/>
</dbReference>
<dbReference type="SUPFAM" id="SSF50630">
    <property type="entry name" value="Acid proteases"/>
    <property type="match status" value="1"/>
</dbReference>
<protein>
    <submittedName>
        <fullName evidence="4">Reverse transcriptase domain-containing protein</fullName>
    </submittedName>
</protein>
<name>A0ABQ5AXC3_9ASTR</name>
<dbReference type="Proteomes" id="UP001151760">
    <property type="component" value="Unassembled WGS sequence"/>
</dbReference>
<dbReference type="Pfam" id="PF00098">
    <property type="entry name" value="zf-CCHC"/>
    <property type="match status" value="1"/>
</dbReference>
<dbReference type="InterPro" id="IPR021109">
    <property type="entry name" value="Peptidase_aspartic_dom_sf"/>
</dbReference>
<dbReference type="Gene3D" id="3.30.70.270">
    <property type="match status" value="1"/>
</dbReference>
<keyword evidence="1" id="KW-0863">Zinc-finger</keyword>
<accession>A0ABQ5AXC3</accession>
<dbReference type="SUPFAM" id="SSF57756">
    <property type="entry name" value="Retrovirus zinc finger-like domains"/>
    <property type="match status" value="1"/>
</dbReference>
<comment type="caution">
    <text evidence="4">The sequence shown here is derived from an EMBL/GenBank/DDBJ whole genome shotgun (WGS) entry which is preliminary data.</text>
</comment>
<dbReference type="InterPro" id="IPR043128">
    <property type="entry name" value="Rev_trsase/Diguanyl_cyclase"/>
</dbReference>
<reference evidence="4" key="1">
    <citation type="journal article" date="2022" name="Int. J. Mol. Sci.">
        <title>Draft Genome of Tanacetum Coccineum: Genomic Comparison of Closely Related Tanacetum-Family Plants.</title>
        <authorList>
            <person name="Yamashiro T."/>
            <person name="Shiraishi A."/>
            <person name="Nakayama K."/>
            <person name="Satake H."/>
        </authorList>
    </citation>
    <scope>NUCLEOTIDE SEQUENCE</scope>
</reference>
<feature type="domain" description="CCHC-type" evidence="3">
    <location>
        <begin position="425"/>
        <end position="438"/>
    </location>
</feature>
<dbReference type="CDD" id="cd00303">
    <property type="entry name" value="retropepsin_like"/>
    <property type="match status" value="1"/>
</dbReference>
<keyword evidence="4" id="KW-0548">Nucleotidyltransferase</keyword>
<evidence type="ECO:0000313" key="5">
    <source>
        <dbReference type="Proteomes" id="UP001151760"/>
    </source>
</evidence>
<dbReference type="InterPro" id="IPR036875">
    <property type="entry name" value="Znf_CCHC_sf"/>
</dbReference>
<organism evidence="4 5">
    <name type="scientific">Tanacetum coccineum</name>
    <dbReference type="NCBI Taxonomy" id="301880"/>
    <lineage>
        <taxon>Eukaryota</taxon>
        <taxon>Viridiplantae</taxon>
        <taxon>Streptophyta</taxon>
        <taxon>Embryophyta</taxon>
        <taxon>Tracheophyta</taxon>
        <taxon>Spermatophyta</taxon>
        <taxon>Magnoliopsida</taxon>
        <taxon>eudicotyledons</taxon>
        <taxon>Gunneridae</taxon>
        <taxon>Pentapetalae</taxon>
        <taxon>asterids</taxon>
        <taxon>campanulids</taxon>
        <taxon>Asterales</taxon>
        <taxon>Asteraceae</taxon>
        <taxon>Asteroideae</taxon>
        <taxon>Anthemideae</taxon>
        <taxon>Anthemidinae</taxon>
        <taxon>Tanacetum</taxon>
    </lineage>
</organism>
<dbReference type="CDD" id="cd01647">
    <property type="entry name" value="RT_LTR"/>
    <property type="match status" value="1"/>
</dbReference>
<proteinExistence type="predicted"/>
<keyword evidence="1" id="KW-0479">Metal-binding</keyword>
<evidence type="ECO:0000259" key="3">
    <source>
        <dbReference type="PROSITE" id="PS50158"/>
    </source>
</evidence>
<dbReference type="Gene3D" id="3.10.10.10">
    <property type="entry name" value="HIV Type 1 Reverse Transcriptase, subunit A, domain 1"/>
    <property type="match status" value="1"/>
</dbReference>
<dbReference type="SUPFAM" id="SSF56672">
    <property type="entry name" value="DNA/RNA polymerases"/>
    <property type="match status" value="1"/>
</dbReference>
<dbReference type="Pfam" id="PF00078">
    <property type="entry name" value="RVT_1"/>
    <property type="match status" value="1"/>
</dbReference>
<sequence>MTVSSTYEVGGPSTATPVGHPLAIMAHGVATQPQVIDDLCTQMDNLEYKHGALTRRMEAVSDIEVANRLLPLGKIHPAVNTMEERLTASDGTEGPSEPRGPPIELVFWSCIALDGDMIMPPKAMSEARMREVIREQVATSMAEFMANMNRGAGGARAGGGGAGGAGASGAGAGGAGAGGVRPVAPEITRCTYVIFMKCDPQPFKGTEGAVGLCQWFEKLESVFRISDCKERDKVKFATATLQGHALTWWNGRIASMGIDAANGTLWTEVRKQMTKEFCPRSVLQRLEQELYNLKLKGTDIDGYTNQFHELALLCPRMVEPEQVKVEQYIHWLSKNIRVDVTSSRPTSIDEAVRMAYQLMGQIIQDKTDEVSESEKRKGEGDRGGRVCIKCKNKKHGEDYWKCGKCGKLGHKTAACGSLDRKDVTCFNCNEKGHRKRDCLKLKKNGQGGNNRGAVYKLGAVDAQQDLKVVTGTFLLNNRYATTLFDSGADKSFVSINFSTLIDIEPVALDTCYDVELADGKVVKLGSFDIIIGMDWLSRYDAAILCGEKNVRIPLEVVQATARVVVERFYSTELVTVGSFGLVHEEEGWTILNVHRLSRTKQVDNQESRIDDLFDQLQGFSVYSKIDLRSGYHQLRIREEYIPITAFRNRYGHYEFRLILFGLTNAPVVFMDLMNCVCKPYLDKFVIVFIDDILIYSKNKEEHGKHLKTILNLLRSKKLYAKFSKCDFWLDSVQFLGHVIDSSRVHVDPAKIKAIKNWAAPTTPVEKRIWSCFDSTRIGDWLTALGNLNIRNAKLKRARRKIMVPKDCSCKGEHLKLDSDSVRNVLKGQSLVSNIWGFERSYMLESHINQIFIHPGKLKHVP</sequence>
<dbReference type="InterPro" id="IPR000477">
    <property type="entry name" value="RT_dom"/>
</dbReference>
<dbReference type="InterPro" id="IPR043502">
    <property type="entry name" value="DNA/RNA_pol_sf"/>
</dbReference>
<dbReference type="Gene3D" id="4.10.60.10">
    <property type="entry name" value="Zinc finger, CCHC-type"/>
    <property type="match status" value="1"/>
</dbReference>
<dbReference type="InterPro" id="IPR053134">
    <property type="entry name" value="RNA-dir_DNA_polymerase"/>
</dbReference>
<dbReference type="InterPro" id="IPR001878">
    <property type="entry name" value="Znf_CCHC"/>
</dbReference>
<dbReference type="InterPro" id="IPR045358">
    <property type="entry name" value="Ty3_capsid"/>
</dbReference>
<keyword evidence="4" id="KW-0808">Transferase</keyword>
<dbReference type="PANTHER" id="PTHR24559:SF427">
    <property type="entry name" value="RNA-DIRECTED DNA POLYMERASE"/>
    <property type="match status" value="1"/>
</dbReference>
<dbReference type="GO" id="GO:0003964">
    <property type="term" value="F:RNA-directed DNA polymerase activity"/>
    <property type="evidence" value="ECO:0007669"/>
    <property type="project" value="UniProtKB-KW"/>
</dbReference>
<evidence type="ECO:0000256" key="2">
    <source>
        <dbReference type="SAM" id="MobiDB-lite"/>
    </source>
</evidence>
<evidence type="ECO:0000313" key="4">
    <source>
        <dbReference type="EMBL" id="GJT06848.1"/>
    </source>
</evidence>
<dbReference type="Pfam" id="PF19259">
    <property type="entry name" value="Ty3_capsid"/>
    <property type="match status" value="1"/>
</dbReference>